<proteinExistence type="predicted"/>
<organism evidence="2 3">
    <name type="scientific">Nephila pilipes</name>
    <name type="common">Giant wood spider</name>
    <name type="synonym">Nephila maculata</name>
    <dbReference type="NCBI Taxonomy" id="299642"/>
    <lineage>
        <taxon>Eukaryota</taxon>
        <taxon>Metazoa</taxon>
        <taxon>Ecdysozoa</taxon>
        <taxon>Arthropoda</taxon>
        <taxon>Chelicerata</taxon>
        <taxon>Arachnida</taxon>
        <taxon>Araneae</taxon>
        <taxon>Araneomorphae</taxon>
        <taxon>Entelegynae</taxon>
        <taxon>Araneoidea</taxon>
        <taxon>Nephilidae</taxon>
        <taxon>Nephila</taxon>
    </lineage>
</organism>
<dbReference type="EMBL" id="BMAW01027575">
    <property type="protein sequence ID" value="GFU02787.1"/>
    <property type="molecule type" value="Genomic_DNA"/>
</dbReference>
<gene>
    <name evidence="2" type="ORF">NPIL_35301</name>
</gene>
<name>A0A8X6U890_NEPPI</name>
<evidence type="ECO:0000313" key="2">
    <source>
        <dbReference type="EMBL" id="GFU02787.1"/>
    </source>
</evidence>
<dbReference type="OrthoDB" id="10468368at2759"/>
<accession>A0A8X6U890</accession>
<dbReference type="AlphaFoldDB" id="A0A8X6U890"/>
<feature type="compositionally biased region" description="Low complexity" evidence="1">
    <location>
        <begin position="11"/>
        <end position="25"/>
    </location>
</feature>
<protein>
    <submittedName>
        <fullName evidence="2">Uncharacterized protein</fullName>
    </submittedName>
</protein>
<feature type="compositionally biased region" description="Polar residues" evidence="1">
    <location>
        <begin position="1"/>
        <end position="10"/>
    </location>
</feature>
<comment type="caution">
    <text evidence="2">The sequence shown here is derived from an EMBL/GenBank/DDBJ whole genome shotgun (WGS) entry which is preliminary data.</text>
</comment>
<reference evidence="2" key="1">
    <citation type="submission" date="2020-08" db="EMBL/GenBank/DDBJ databases">
        <title>Multicomponent nature underlies the extraordinary mechanical properties of spider dragline silk.</title>
        <authorList>
            <person name="Kono N."/>
            <person name="Nakamura H."/>
            <person name="Mori M."/>
            <person name="Yoshida Y."/>
            <person name="Ohtoshi R."/>
            <person name="Malay A.D."/>
            <person name="Moran D.A.P."/>
            <person name="Tomita M."/>
            <person name="Numata K."/>
            <person name="Arakawa K."/>
        </authorList>
    </citation>
    <scope>NUCLEOTIDE SEQUENCE</scope>
</reference>
<evidence type="ECO:0000256" key="1">
    <source>
        <dbReference type="SAM" id="MobiDB-lite"/>
    </source>
</evidence>
<sequence>MLGLGAQTTTPSSPSGAGSSHIPSPREAPHPSKGDRFAQPVQPLPSSLFREGRMQRGGLGGQTTFPVSASRNSFATVLARSETDSGEIGVLNKLLFGNSCLASRQIELRPRVFTLRLPSII</sequence>
<evidence type="ECO:0000313" key="3">
    <source>
        <dbReference type="Proteomes" id="UP000887013"/>
    </source>
</evidence>
<feature type="region of interest" description="Disordered" evidence="1">
    <location>
        <begin position="1"/>
        <end position="66"/>
    </location>
</feature>
<dbReference type="Proteomes" id="UP000887013">
    <property type="component" value="Unassembled WGS sequence"/>
</dbReference>
<keyword evidence="3" id="KW-1185">Reference proteome</keyword>
<feature type="compositionally biased region" description="Basic and acidic residues" evidence="1">
    <location>
        <begin position="27"/>
        <end position="36"/>
    </location>
</feature>